<reference evidence="8" key="1">
    <citation type="submission" date="2022-10" db="EMBL/GenBank/DDBJ databases">
        <title>Gaoshiqiia sediminis gen. nov., sp. nov., isolated from coastal sediment.</title>
        <authorList>
            <person name="Yu W.X."/>
            <person name="Mu D.S."/>
            <person name="Du J.Z."/>
            <person name="Liang Y.Q."/>
        </authorList>
    </citation>
    <scope>NUCLEOTIDE SEQUENCE</scope>
    <source>
        <strain evidence="8">A06</strain>
    </source>
</reference>
<dbReference type="Pfam" id="PF08244">
    <property type="entry name" value="Glyco_hydro_32C"/>
    <property type="match status" value="1"/>
</dbReference>
<dbReference type="PROSITE" id="PS00609">
    <property type="entry name" value="GLYCOSYL_HYDROL_F32"/>
    <property type="match status" value="1"/>
</dbReference>
<keyword evidence="5" id="KW-0732">Signal</keyword>
<evidence type="ECO:0000256" key="5">
    <source>
        <dbReference type="SAM" id="SignalP"/>
    </source>
</evidence>
<gene>
    <name evidence="8" type="ORF">N2K84_11980</name>
</gene>
<dbReference type="Pfam" id="PF00251">
    <property type="entry name" value="Glyco_hydro_32N"/>
    <property type="match status" value="1"/>
</dbReference>
<dbReference type="Proteomes" id="UP001163821">
    <property type="component" value="Unassembled WGS sequence"/>
</dbReference>
<dbReference type="Gene3D" id="2.60.120.560">
    <property type="entry name" value="Exo-inulinase, domain 1"/>
    <property type="match status" value="1"/>
</dbReference>
<name>A0AA42C620_9BACT</name>
<feature type="signal peptide" evidence="5">
    <location>
        <begin position="1"/>
        <end position="22"/>
    </location>
</feature>
<organism evidence="8 9">
    <name type="scientific">Gaoshiqia sediminis</name>
    <dbReference type="NCBI Taxonomy" id="2986998"/>
    <lineage>
        <taxon>Bacteria</taxon>
        <taxon>Pseudomonadati</taxon>
        <taxon>Bacteroidota</taxon>
        <taxon>Bacteroidia</taxon>
        <taxon>Marinilabiliales</taxon>
        <taxon>Prolixibacteraceae</taxon>
        <taxon>Gaoshiqia</taxon>
    </lineage>
</organism>
<dbReference type="GO" id="GO:0005987">
    <property type="term" value="P:sucrose catabolic process"/>
    <property type="evidence" value="ECO:0007669"/>
    <property type="project" value="TreeGrafter"/>
</dbReference>
<dbReference type="InterPro" id="IPR013148">
    <property type="entry name" value="Glyco_hydro_32_N"/>
</dbReference>
<proteinExistence type="inferred from homology"/>
<evidence type="ECO:0000313" key="9">
    <source>
        <dbReference type="Proteomes" id="UP001163821"/>
    </source>
</evidence>
<dbReference type="InterPro" id="IPR023296">
    <property type="entry name" value="Glyco_hydro_beta-prop_sf"/>
</dbReference>
<dbReference type="RefSeq" id="WP_282592054.1">
    <property type="nucleotide sequence ID" value="NZ_JAPAAF010000017.1"/>
</dbReference>
<evidence type="ECO:0000256" key="4">
    <source>
        <dbReference type="RuleBase" id="RU362110"/>
    </source>
</evidence>
<dbReference type="EMBL" id="JAPAAF010000017">
    <property type="protein sequence ID" value="MCW0483453.1"/>
    <property type="molecule type" value="Genomic_DNA"/>
</dbReference>
<dbReference type="InterPro" id="IPR001362">
    <property type="entry name" value="Glyco_hydro_32"/>
</dbReference>
<dbReference type="CDD" id="cd18622">
    <property type="entry name" value="GH32_Inu-like"/>
    <property type="match status" value="1"/>
</dbReference>
<protein>
    <submittedName>
        <fullName evidence="8">Glycoside hydrolase family 32 protein</fullName>
    </submittedName>
</protein>
<comment type="similarity">
    <text evidence="1 4">Belongs to the glycosyl hydrolase 32 family.</text>
</comment>
<dbReference type="SMART" id="SM00640">
    <property type="entry name" value="Glyco_32"/>
    <property type="match status" value="1"/>
</dbReference>
<evidence type="ECO:0000259" key="6">
    <source>
        <dbReference type="Pfam" id="PF00251"/>
    </source>
</evidence>
<dbReference type="PANTHER" id="PTHR42800">
    <property type="entry name" value="EXOINULINASE INUD (AFU_ORTHOLOGUE AFUA_5G00480)"/>
    <property type="match status" value="1"/>
</dbReference>
<dbReference type="InterPro" id="IPR013189">
    <property type="entry name" value="Glyco_hydro_32_C"/>
</dbReference>
<evidence type="ECO:0000256" key="2">
    <source>
        <dbReference type="ARBA" id="ARBA00022801"/>
    </source>
</evidence>
<dbReference type="InterPro" id="IPR018053">
    <property type="entry name" value="Glyco_hydro_32_AS"/>
</dbReference>
<keyword evidence="2 4" id="KW-0378">Hydrolase</keyword>
<sequence>MRNTLTQVFAILSLLLFCAEKAAGQPNNESYRPQFHFTPAQNWMNDPNGLLYFDGEYHLFYQHNPLGNEWGFMNWGHAVSTDLLHWEHLPIAITPDEDSRDKERCTAWSGSALVDERNLTGLQQGDQPALLIFYTSYQCGQRLAYSTDKGRTWLKYEGNPLIPFDEKDDARDPKVFWHEPSQKYVMLLWRKPDGDERSQGISFYNSSDLINWQFQSHLPGFYECPDLVELPVNRRPDEKRWVIFDGDGSYHIGQFDGTHFTPETIKLKSDFGANYYATQTWNNLPEADGRTIQIAWMRGANFPDMPFNGQMGFPCELSLKTYLDGMYLLRNPVKEIELLHEKGFAFEDKNLIPGLNQNLVKKVKGDCLHIIGTFNLKTVSSFGFLVRHSKKETGTEIRYDATKNTLSCLGQAATLAPEDGKIKLEILLDRASIEIFGNDGKMVMTNSFTPEAEATELVLYNTGGELLVEKLEIYPLKSIYEQEP</sequence>
<dbReference type="AlphaFoldDB" id="A0AA42C620"/>
<accession>A0AA42C620</accession>
<evidence type="ECO:0000259" key="7">
    <source>
        <dbReference type="Pfam" id="PF08244"/>
    </source>
</evidence>
<evidence type="ECO:0000256" key="1">
    <source>
        <dbReference type="ARBA" id="ARBA00009902"/>
    </source>
</evidence>
<feature type="domain" description="Glycosyl hydrolase family 32 C-terminal" evidence="7">
    <location>
        <begin position="356"/>
        <end position="474"/>
    </location>
</feature>
<dbReference type="PANTHER" id="PTHR42800:SF1">
    <property type="entry name" value="EXOINULINASE INUD (AFU_ORTHOLOGUE AFUA_5G00480)"/>
    <property type="match status" value="1"/>
</dbReference>
<keyword evidence="9" id="KW-1185">Reference proteome</keyword>
<feature type="chain" id="PRO_5041265664" evidence="5">
    <location>
        <begin position="23"/>
        <end position="484"/>
    </location>
</feature>
<dbReference type="GO" id="GO:0004575">
    <property type="term" value="F:sucrose alpha-glucosidase activity"/>
    <property type="evidence" value="ECO:0007669"/>
    <property type="project" value="TreeGrafter"/>
</dbReference>
<comment type="caution">
    <text evidence="8">The sequence shown here is derived from an EMBL/GenBank/DDBJ whole genome shotgun (WGS) entry which is preliminary data.</text>
</comment>
<dbReference type="SUPFAM" id="SSF75005">
    <property type="entry name" value="Arabinanase/levansucrase/invertase"/>
    <property type="match status" value="1"/>
</dbReference>
<keyword evidence="3 4" id="KW-0326">Glycosidase</keyword>
<feature type="domain" description="Glycosyl hydrolase family 32 N-terminal" evidence="6">
    <location>
        <begin position="36"/>
        <end position="329"/>
    </location>
</feature>
<evidence type="ECO:0000313" key="8">
    <source>
        <dbReference type="EMBL" id="MCW0483453.1"/>
    </source>
</evidence>
<dbReference type="SUPFAM" id="SSF49899">
    <property type="entry name" value="Concanavalin A-like lectins/glucanases"/>
    <property type="match status" value="1"/>
</dbReference>
<dbReference type="GO" id="GO:0005737">
    <property type="term" value="C:cytoplasm"/>
    <property type="evidence" value="ECO:0007669"/>
    <property type="project" value="TreeGrafter"/>
</dbReference>
<dbReference type="Gene3D" id="2.115.10.20">
    <property type="entry name" value="Glycosyl hydrolase domain, family 43"/>
    <property type="match status" value="1"/>
</dbReference>
<dbReference type="InterPro" id="IPR013320">
    <property type="entry name" value="ConA-like_dom_sf"/>
</dbReference>
<evidence type="ECO:0000256" key="3">
    <source>
        <dbReference type="ARBA" id="ARBA00023295"/>
    </source>
</evidence>